<dbReference type="Pfam" id="PF14297">
    <property type="entry name" value="Lin1244_N"/>
    <property type="match status" value="1"/>
</dbReference>
<dbReference type="PANTHER" id="PTHR39196:SF1">
    <property type="entry name" value="PRIMOSOME, DNAD SUBUNIT"/>
    <property type="match status" value="1"/>
</dbReference>
<sequence length="272" mass="31320">MARPISESLEYFPMNVNFYEDPKVLLVEEEHGMEGGYVATRMLSYIYQQGYYLPWSELMPVIYGKKIGHGIASSRVMEIVKSMMKYGLLSEEMFEKHSILTSSGIQKRWLKIIRDAKRKADIDVRYSLIGLINSSDTALLPEETIPIEEETQAEPKLSTQSKVKYSKVKKSNINKPVAFVPPTIEDVREMVIENFGLSEEASAKFAHKFVSWYEGKNWKVGSKKMKDWHHAIKTTWIDTVEELGAKYPKKQEVAQAKRRYLNDPKPQSSTEP</sequence>
<evidence type="ECO:0000313" key="3">
    <source>
        <dbReference type="Proteomes" id="UP001264980"/>
    </source>
</evidence>
<comment type="caution">
    <text evidence="2">The sequence shown here is derived from an EMBL/GenBank/DDBJ whole genome shotgun (WGS) entry which is preliminary data.</text>
</comment>
<dbReference type="RefSeq" id="WP_309983497.1">
    <property type="nucleotide sequence ID" value="NZ_JAVDTI010000002.1"/>
</dbReference>
<dbReference type="Proteomes" id="UP001264980">
    <property type="component" value="Unassembled WGS sequence"/>
</dbReference>
<gene>
    <name evidence="2" type="ORF">J2W84_002596</name>
</gene>
<protein>
    <recommendedName>
        <fullName evidence="1">Lin1244/Lin1753-like N-terminal domain-containing protein</fullName>
    </recommendedName>
</protein>
<evidence type="ECO:0000259" key="1">
    <source>
        <dbReference type="Pfam" id="PF14297"/>
    </source>
</evidence>
<evidence type="ECO:0000313" key="2">
    <source>
        <dbReference type="EMBL" id="MDR6805550.1"/>
    </source>
</evidence>
<dbReference type="InterPro" id="IPR025400">
    <property type="entry name" value="Lin1244/Lin1753-like_N"/>
</dbReference>
<reference evidence="2 3" key="1">
    <citation type="submission" date="2023-07" db="EMBL/GenBank/DDBJ databases">
        <title>Sorghum-associated microbial communities from plants grown in Nebraska, USA.</title>
        <authorList>
            <person name="Schachtman D."/>
        </authorList>
    </citation>
    <scope>NUCLEOTIDE SEQUENCE [LARGE SCALE GENOMIC DNA]</scope>
    <source>
        <strain evidence="2 3">BE57</strain>
    </source>
</reference>
<name>A0ABU1QXV2_9BACT</name>
<organism evidence="2 3">
    <name type="scientific">Dyadobacter fermentans</name>
    <dbReference type="NCBI Taxonomy" id="94254"/>
    <lineage>
        <taxon>Bacteria</taxon>
        <taxon>Pseudomonadati</taxon>
        <taxon>Bacteroidota</taxon>
        <taxon>Cytophagia</taxon>
        <taxon>Cytophagales</taxon>
        <taxon>Spirosomataceae</taxon>
        <taxon>Dyadobacter</taxon>
    </lineage>
</organism>
<keyword evidence="3" id="KW-1185">Reference proteome</keyword>
<proteinExistence type="predicted"/>
<dbReference type="PANTHER" id="PTHR39196">
    <property type="entry name" value="PRIMOSOME, DNAD SUBUNIT"/>
    <property type="match status" value="1"/>
</dbReference>
<dbReference type="EMBL" id="JAVDTI010000002">
    <property type="protein sequence ID" value="MDR6805550.1"/>
    <property type="molecule type" value="Genomic_DNA"/>
</dbReference>
<accession>A0ABU1QXV2</accession>
<feature type="domain" description="Lin1244/Lin1753-like N-terminal" evidence="1">
    <location>
        <begin position="11"/>
        <end position="105"/>
    </location>
</feature>